<dbReference type="Pfam" id="PF00295">
    <property type="entry name" value="Glyco_hydro_28"/>
    <property type="match status" value="1"/>
</dbReference>
<sequence length="416" mass="43685">MFHFLLLALVLSAAAQLFGHTVEDLAVPNVVVRHGAQAQFKVAIGPRPPFKPMPASSPRDRECAVKGGTADDSAAIREAIKSCDGGGRVVFAKGTKYTIGKALDLTKLKNIDLDIQGTITFSSDKSYWSSAAFKHGFQDATSYFQLGGTDVNVYGGGTIDGNGGIWGGQGKRPILFAIVGMNGGQIADVTMKDSPQWFNIIKDSQNVVYSNIKIQGKNHNTDGWDTLKSSNIVIQNSRIDNGDDCVSFKPGSIDIVVQGLVCSGSHGISVGSLGQYKGQNDIVENIYVYNTTMSNASNGARIKTWAGHGTMNGVGSGGGGSGRVDNITFEKFHVSGVDSAIMITQCYGEKDAAKCKADPSKVSISNVLMKDFTGSSKGKVGSIECSAPGSCKNIRLEGIKVSGGKMSCSGVKVAGC</sequence>
<proteinExistence type="inferred from homology"/>
<dbReference type="Gene3D" id="2.160.20.10">
    <property type="entry name" value="Single-stranded right-handed beta-helix, Pectin lyase-like"/>
    <property type="match status" value="1"/>
</dbReference>
<comment type="catalytic activity">
    <reaction evidence="14">
        <text>[(1-&gt;4)-alpha-D-galacturonosyl](n) + H2O = alpha-D-galacturonate + [(1-&gt;4)-alpha-D-galacturonosyl](n-1)</text>
        <dbReference type="Rhea" id="RHEA:14117"/>
        <dbReference type="Rhea" id="RHEA-COMP:14570"/>
        <dbReference type="Rhea" id="RHEA-COMP:14572"/>
        <dbReference type="ChEBI" id="CHEBI:15377"/>
        <dbReference type="ChEBI" id="CHEBI:58658"/>
        <dbReference type="ChEBI" id="CHEBI:140523"/>
        <dbReference type="EC" id="3.2.1.67"/>
    </reaction>
</comment>
<dbReference type="GO" id="GO:0016829">
    <property type="term" value="F:lyase activity"/>
    <property type="evidence" value="ECO:0007669"/>
    <property type="project" value="UniProtKB-KW"/>
</dbReference>
<dbReference type="PROSITE" id="PS00502">
    <property type="entry name" value="POLYGALACTURONASE"/>
    <property type="match status" value="1"/>
</dbReference>
<organism evidence="18 19">
    <name type="scientific">Tothia fuscella</name>
    <dbReference type="NCBI Taxonomy" id="1048955"/>
    <lineage>
        <taxon>Eukaryota</taxon>
        <taxon>Fungi</taxon>
        <taxon>Dikarya</taxon>
        <taxon>Ascomycota</taxon>
        <taxon>Pezizomycotina</taxon>
        <taxon>Dothideomycetes</taxon>
        <taxon>Pleosporomycetidae</taxon>
        <taxon>Venturiales</taxon>
        <taxon>Cylindrosympodiaceae</taxon>
        <taxon>Tothia</taxon>
    </lineage>
</organism>
<evidence type="ECO:0000256" key="6">
    <source>
        <dbReference type="ARBA" id="ARBA00022801"/>
    </source>
</evidence>
<feature type="active site" evidence="15">
    <location>
        <position position="266"/>
    </location>
</feature>
<dbReference type="AlphaFoldDB" id="A0A9P4TSN3"/>
<keyword evidence="18" id="KW-0456">Lyase</keyword>
<dbReference type="PANTHER" id="PTHR31736">
    <property type="match status" value="1"/>
</dbReference>
<dbReference type="EC" id="3.2.1.67" evidence="11"/>
<evidence type="ECO:0000256" key="12">
    <source>
        <dbReference type="ARBA" id="ARBA00041604"/>
    </source>
</evidence>
<dbReference type="InterPro" id="IPR012334">
    <property type="entry name" value="Pectin_lyas_fold"/>
</dbReference>
<comment type="similarity">
    <text evidence="2 16">Belongs to the glycosyl hydrolase 28 family.</text>
</comment>
<keyword evidence="3" id="KW-0964">Secreted</keyword>
<dbReference type="InterPro" id="IPR011050">
    <property type="entry name" value="Pectin_lyase_fold/virulence"/>
</dbReference>
<dbReference type="Proteomes" id="UP000800235">
    <property type="component" value="Unassembled WGS sequence"/>
</dbReference>
<dbReference type="PANTHER" id="PTHR31736:SF14">
    <property type="entry name" value="EXOPOLYGALACTURONASE X-1-RELATED"/>
    <property type="match status" value="1"/>
</dbReference>
<keyword evidence="19" id="KW-1185">Reference proteome</keyword>
<feature type="chain" id="PRO_5040226509" description="galacturonan 1,4-alpha-galacturonidase" evidence="17">
    <location>
        <begin position="16"/>
        <end position="416"/>
    </location>
</feature>
<evidence type="ECO:0000256" key="15">
    <source>
        <dbReference type="PROSITE-ProRule" id="PRU10052"/>
    </source>
</evidence>
<dbReference type="InterPro" id="IPR006626">
    <property type="entry name" value="PbH1"/>
</dbReference>
<dbReference type="SMART" id="SM00710">
    <property type="entry name" value="PbH1"/>
    <property type="match status" value="5"/>
</dbReference>
<dbReference type="GO" id="GO:0047911">
    <property type="term" value="F:galacturan 1,4-alpha-galacturonidase activity"/>
    <property type="evidence" value="ECO:0007669"/>
    <property type="project" value="UniProtKB-EC"/>
</dbReference>
<dbReference type="GO" id="GO:0004650">
    <property type="term" value="F:polygalacturonase activity"/>
    <property type="evidence" value="ECO:0007669"/>
    <property type="project" value="InterPro"/>
</dbReference>
<dbReference type="GO" id="GO:0071555">
    <property type="term" value="P:cell wall organization"/>
    <property type="evidence" value="ECO:0007669"/>
    <property type="project" value="UniProtKB-KW"/>
</dbReference>
<dbReference type="GO" id="GO:0005576">
    <property type="term" value="C:extracellular region"/>
    <property type="evidence" value="ECO:0007669"/>
    <property type="project" value="UniProtKB-SubCell"/>
</dbReference>
<feature type="signal peptide" evidence="17">
    <location>
        <begin position="1"/>
        <end position="15"/>
    </location>
</feature>
<evidence type="ECO:0000313" key="19">
    <source>
        <dbReference type="Proteomes" id="UP000800235"/>
    </source>
</evidence>
<keyword evidence="10" id="KW-0961">Cell wall biogenesis/degradation</keyword>
<evidence type="ECO:0000256" key="8">
    <source>
        <dbReference type="ARBA" id="ARBA00023180"/>
    </source>
</evidence>
<keyword evidence="5" id="KW-0677">Repeat</keyword>
<gene>
    <name evidence="18" type="ORF">EJ08DRAFT_69613</name>
</gene>
<dbReference type="EMBL" id="MU007134">
    <property type="protein sequence ID" value="KAF2417704.1"/>
    <property type="molecule type" value="Genomic_DNA"/>
</dbReference>
<evidence type="ECO:0000256" key="11">
    <source>
        <dbReference type="ARBA" id="ARBA00038933"/>
    </source>
</evidence>
<comment type="caution">
    <text evidence="18">The sequence shown here is derived from an EMBL/GenBank/DDBJ whole genome shotgun (WGS) entry which is preliminary data.</text>
</comment>
<dbReference type="InterPro" id="IPR000743">
    <property type="entry name" value="Glyco_hydro_28"/>
</dbReference>
<dbReference type="GO" id="GO:0045490">
    <property type="term" value="P:pectin catabolic process"/>
    <property type="evidence" value="ECO:0007669"/>
    <property type="project" value="UniProtKB-ARBA"/>
</dbReference>
<evidence type="ECO:0000256" key="3">
    <source>
        <dbReference type="ARBA" id="ARBA00022525"/>
    </source>
</evidence>
<evidence type="ECO:0000256" key="2">
    <source>
        <dbReference type="ARBA" id="ARBA00008834"/>
    </source>
</evidence>
<evidence type="ECO:0000256" key="4">
    <source>
        <dbReference type="ARBA" id="ARBA00022729"/>
    </source>
</evidence>
<evidence type="ECO:0000313" key="18">
    <source>
        <dbReference type="EMBL" id="KAF2417704.1"/>
    </source>
</evidence>
<comment type="subcellular location">
    <subcellularLocation>
        <location evidence="1">Secreted</location>
    </subcellularLocation>
</comment>
<protein>
    <recommendedName>
        <fullName evidence="11">galacturonan 1,4-alpha-galacturonidase</fullName>
        <ecNumber evidence="11">3.2.1.67</ecNumber>
    </recommendedName>
    <alternativeName>
        <fullName evidence="13">Galacturan 1,4-alpha-galacturonidase</fullName>
    </alternativeName>
    <alternativeName>
        <fullName evidence="12">Poly(1,4-alpha-D-galacturonide)galacturonohydrolase</fullName>
    </alternativeName>
</protein>
<evidence type="ECO:0000256" key="14">
    <source>
        <dbReference type="ARBA" id="ARBA00048766"/>
    </source>
</evidence>
<keyword evidence="7" id="KW-1015">Disulfide bond</keyword>
<evidence type="ECO:0000256" key="10">
    <source>
        <dbReference type="ARBA" id="ARBA00023316"/>
    </source>
</evidence>
<dbReference type="SUPFAM" id="SSF51126">
    <property type="entry name" value="Pectin lyase-like"/>
    <property type="match status" value="1"/>
</dbReference>
<evidence type="ECO:0000256" key="13">
    <source>
        <dbReference type="ARBA" id="ARBA00043142"/>
    </source>
</evidence>
<keyword evidence="9 16" id="KW-0326">Glycosidase</keyword>
<evidence type="ECO:0000256" key="5">
    <source>
        <dbReference type="ARBA" id="ARBA00022737"/>
    </source>
</evidence>
<keyword evidence="8" id="KW-0325">Glycoprotein</keyword>
<keyword evidence="4 17" id="KW-0732">Signal</keyword>
<evidence type="ECO:0000256" key="17">
    <source>
        <dbReference type="SAM" id="SignalP"/>
    </source>
</evidence>
<accession>A0A9P4TSN3</accession>
<reference evidence="18" key="1">
    <citation type="journal article" date="2020" name="Stud. Mycol.">
        <title>101 Dothideomycetes genomes: a test case for predicting lifestyles and emergence of pathogens.</title>
        <authorList>
            <person name="Haridas S."/>
            <person name="Albert R."/>
            <person name="Binder M."/>
            <person name="Bloem J."/>
            <person name="Labutti K."/>
            <person name="Salamov A."/>
            <person name="Andreopoulos B."/>
            <person name="Baker S."/>
            <person name="Barry K."/>
            <person name="Bills G."/>
            <person name="Bluhm B."/>
            <person name="Cannon C."/>
            <person name="Castanera R."/>
            <person name="Culley D."/>
            <person name="Daum C."/>
            <person name="Ezra D."/>
            <person name="Gonzalez J."/>
            <person name="Henrissat B."/>
            <person name="Kuo A."/>
            <person name="Liang C."/>
            <person name="Lipzen A."/>
            <person name="Lutzoni F."/>
            <person name="Magnuson J."/>
            <person name="Mondo S."/>
            <person name="Nolan M."/>
            <person name="Ohm R."/>
            <person name="Pangilinan J."/>
            <person name="Park H.-J."/>
            <person name="Ramirez L."/>
            <person name="Alfaro M."/>
            <person name="Sun H."/>
            <person name="Tritt A."/>
            <person name="Yoshinaga Y."/>
            <person name="Zwiers L.-H."/>
            <person name="Turgeon B."/>
            <person name="Goodwin S."/>
            <person name="Spatafora J."/>
            <person name="Crous P."/>
            <person name="Grigoriev I."/>
        </authorList>
    </citation>
    <scope>NUCLEOTIDE SEQUENCE</scope>
    <source>
        <strain evidence="18">CBS 130266</strain>
    </source>
</reference>
<evidence type="ECO:0000256" key="7">
    <source>
        <dbReference type="ARBA" id="ARBA00023157"/>
    </source>
</evidence>
<evidence type="ECO:0000256" key="1">
    <source>
        <dbReference type="ARBA" id="ARBA00004613"/>
    </source>
</evidence>
<evidence type="ECO:0000256" key="9">
    <source>
        <dbReference type="ARBA" id="ARBA00023295"/>
    </source>
</evidence>
<dbReference type="OrthoDB" id="187139at2759"/>
<name>A0A9P4TSN3_9PEZI</name>
<keyword evidence="6 16" id="KW-0378">Hydrolase</keyword>
<evidence type="ECO:0000256" key="16">
    <source>
        <dbReference type="RuleBase" id="RU361169"/>
    </source>
</evidence>